<dbReference type="EMBL" id="JAZGSY010000316">
    <property type="protein sequence ID" value="KAL1837226.1"/>
    <property type="molecule type" value="Genomic_DNA"/>
</dbReference>
<feature type="domain" description="Zn(2)-C6 fungal-type" evidence="5">
    <location>
        <begin position="99"/>
        <end position="129"/>
    </location>
</feature>
<dbReference type="PROSITE" id="PS00463">
    <property type="entry name" value="ZN2_CY6_FUNGAL_1"/>
    <property type="match status" value="1"/>
</dbReference>
<feature type="compositionally biased region" description="Low complexity" evidence="4">
    <location>
        <begin position="17"/>
        <end position="38"/>
    </location>
</feature>
<sequence length="835" mass="95005">MTLPREASVPLPLYDAQPQPQHHLPQQQQQQHQQQRQQSAGPLRRLLPATGAAMPDANPFRETPALSPSPTSSVGPSGVVSNQTAAPPRRKRAQATTAACGACRKRKSRCNGERPTCSICRDRGTVCEFDTNATETHTQALKRKYQELQSQKTAFEQVYEVLQTRSESEAVEVFRRIRNGDDASSILRHVNYGDVLVQLALVPEARYRYEFPYIPDMPPFLRQLDNPYLDSEVYDYTLRSHEAPPQAQAQGQQQQQQQQQQEPQQPQPSRRRLLPNAENGTVSVYGNGKRDPYLKPYLSATVVHPWLDSVKPSKWTNVMDDDVLMRKILHDYLLFEYDWFTYLHKDYFLEDMATEKHRFCSQLLVNAVLGAGCFCHRALPYRAEFWNPKNPGYQFLAEAKRLFELESETPRPFRNPGDPEWERKDREWENSRLCTIQAAMLLNFIQNINGSDKIGWRCTLKAIDMAHEIGLFGPQLDRYTADEQCVRTYTAWALFCWQSLSSYHYVKPPPIKAPPMNPLPDPTQQPQWYGELWVRYPLSQFRLPTYHGLLFKAKADFWVILTEFATMAFSDGRTPADLPVGQILECYNKLRAWHDSLPEPLTARKIVMPHQLKLHMHYKHVLVDLVRPILGYAGPVTPGSAQTPRDIYVEAVTHFETLLRLYYLRHGFEATDAFLLHFLGFFAHITIDAVETSAGSSFLEARRSTLLLVMKGIYDQSRAHFLAKAILRLQASHMRPEDVELLTRFVFVDLEDKDQLPISGPLEQAVLTDWPSYDVGLDARAELMRQGQGLASSLASLSLEPQGSTPSATTPSSSSSGSSNSSSIGRGTEGRWGSR</sequence>
<keyword evidence="7" id="KW-1185">Reference proteome</keyword>
<dbReference type="SMART" id="SM00066">
    <property type="entry name" value="GAL4"/>
    <property type="match status" value="1"/>
</dbReference>
<feature type="compositionally biased region" description="Low complexity" evidence="4">
    <location>
        <begin position="243"/>
        <end position="268"/>
    </location>
</feature>
<feature type="compositionally biased region" description="Low complexity" evidence="4">
    <location>
        <begin position="794"/>
        <end position="826"/>
    </location>
</feature>
<evidence type="ECO:0000256" key="3">
    <source>
        <dbReference type="SAM" id="Coils"/>
    </source>
</evidence>
<dbReference type="SUPFAM" id="SSF57701">
    <property type="entry name" value="Zn2/Cys6 DNA-binding domain"/>
    <property type="match status" value="1"/>
</dbReference>
<dbReference type="InterPro" id="IPR053187">
    <property type="entry name" value="Notoamide_regulator"/>
</dbReference>
<organism evidence="6 7">
    <name type="scientific">Humicola insolens</name>
    <name type="common">Soft-rot fungus</name>
    <dbReference type="NCBI Taxonomy" id="85995"/>
    <lineage>
        <taxon>Eukaryota</taxon>
        <taxon>Fungi</taxon>
        <taxon>Dikarya</taxon>
        <taxon>Ascomycota</taxon>
        <taxon>Pezizomycotina</taxon>
        <taxon>Sordariomycetes</taxon>
        <taxon>Sordariomycetidae</taxon>
        <taxon>Sordariales</taxon>
        <taxon>Chaetomiaceae</taxon>
        <taxon>Mycothermus</taxon>
    </lineage>
</organism>
<dbReference type="PANTHER" id="PTHR47256:SF1">
    <property type="entry name" value="ZN(II)2CYS6 TRANSCRIPTION FACTOR (EUROFUNG)"/>
    <property type="match status" value="1"/>
</dbReference>
<evidence type="ECO:0000313" key="6">
    <source>
        <dbReference type="EMBL" id="KAL1837226.1"/>
    </source>
</evidence>
<dbReference type="PANTHER" id="PTHR47256">
    <property type="entry name" value="ZN(II)2CYS6 TRANSCRIPTION FACTOR (EUROFUNG)-RELATED"/>
    <property type="match status" value="1"/>
</dbReference>
<feature type="region of interest" description="Disordered" evidence="4">
    <location>
        <begin position="1"/>
        <end position="98"/>
    </location>
</feature>
<evidence type="ECO:0000259" key="5">
    <source>
        <dbReference type="PROSITE" id="PS50048"/>
    </source>
</evidence>
<comment type="caution">
    <text evidence="6">The sequence shown here is derived from an EMBL/GenBank/DDBJ whole genome shotgun (WGS) entry which is preliminary data.</text>
</comment>
<accession>A0ABR3V727</accession>
<dbReference type="CDD" id="cd12148">
    <property type="entry name" value="fungal_TF_MHR"/>
    <property type="match status" value="1"/>
</dbReference>
<dbReference type="CDD" id="cd00067">
    <property type="entry name" value="GAL4"/>
    <property type="match status" value="1"/>
</dbReference>
<reference evidence="6 7" key="1">
    <citation type="journal article" date="2024" name="Commun. Biol.">
        <title>Comparative genomic analysis of thermophilic fungi reveals convergent evolutionary adaptations and gene losses.</title>
        <authorList>
            <person name="Steindorff A.S."/>
            <person name="Aguilar-Pontes M.V."/>
            <person name="Robinson A.J."/>
            <person name="Andreopoulos B."/>
            <person name="LaButti K."/>
            <person name="Kuo A."/>
            <person name="Mondo S."/>
            <person name="Riley R."/>
            <person name="Otillar R."/>
            <person name="Haridas S."/>
            <person name="Lipzen A."/>
            <person name="Grimwood J."/>
            <person name="Schmutz J."/>
            <person name="Clum A."/>
            <person name="Reid I.D."/>
            <person name="Moisan M.C."/>
            <person name="Butler G."/>
            <person name="Nguyen T.T.M."/>
            <person name="Dewar K."/>
            <person name="Conant G."/>
            <person name="Drula E."/>
            <person name="Henrissat B."/>
            <person name="Hansel C."/>
            <person name="Singer S."/>
            <person name="Hutchinson M.I."/>
            <person name="de Vries R.P."/>
            <person name="Natvig D.O."/>
            <person name="Powell A.J."/>
            <person name="Tsang A."/>
            <person name="Grigoriev I.V."/>
        </authorList>
    </citation>
    <scope>NUCLEOTIDE SEQUENCE [LARGE SCALE GENOMIC DNA]</scope>
    <source>
        <strain evidence="6 7">CBS 620.91</strain>
    </source>
</reference>
<dbReference type="InterPro" id="IPR001138">
    <property type="entry name" value="Zn2Cys6_DnaBD"/>
</dbReference>
<evidence type="ECO:0000256" key="2">
    <source>
        <dbReference type="ARBA" id="ARBA00023242"/>
    </source>
</evidence>
<keyword evidence="1" id="KW-0479">Metal-binding</keyword>
<gene>
    <name evidence="6" type="ORF">VTJ49DRAFT_4108</name>
</gene>
<keyword evidence="2" id="KW-0539">Nucleus</keyword>
<dbReference type="Proteomes" id="UP001583172">
    <property type="component" value="Unassembled WGS sequence"/>
</dbReference>
<dbReference type="PROSITE" id="PS50048">
    <property type="entry name" value="ZN2_CY6_FUNGAL_2"/>
    <property type="match status" value="1"/>
</dbReference>
<dbReference type="Gene3D" id="4.10.240.10">
    <property type="entry name" value="Zn(2)-C6 fungal-type DNA-binding domain"/>
    <property type="match status" value="1"/>
</dbReference>
<keyword evidence="3" id="KW-0175">Coiled coil</keyword>
<protein>
    <recommendedName>
        <fullName evidence="5">Zn(2)-C6 fungal-type domain-containing protein</fullName>
    </recommendedName>
</protein>
<dbReference type="InterPro" id="IPR036864">
    <property type="entry name" value="Zn2-C6_fun-type_DNA-bd_sf"/>
</dbReference>
<dbReference type="Pfam" id="PF04082">
    <property type="entry name" value="Fungal_trans"/>
    <property type="match status" value="1"/>
</dbReference>
<feature type="compositionally biased region" description="Low complexity" evidence="4">
    <location>
        <begin position="68"/>
        <end position="81"/>
    </location>
</feature>
<name>A0ABR3V727_HUMIN</name>
<evidence type="ECO:0000256" key="4">
    <source>
        <dbReference type="SAM" id="MobiDB-lite"/>
    </source>
</evidence>
<feature type="region of interest" description="Disordered" evidence="4">
    <location>
        <begin position="794"/>
        <end position="835"/>
    </location>
</feature>
<evidence type="ECO:0000256" key="1">
    <source>
        <dbReference type="ARBA" id="ARBA00022723"/>
    </source>
</evidence>
<dbReference type="Pfam" id="PF00172">
    <property type="entry name" value="Zn_clus"/>
    <property type="match status" value="1"/>
</dbReference>
<dbReference type="InterPro" id="IPR007219">
    <property type="entry name" value="XnlR_reg_dom"/>
</dbReference>
<feature type="region of interest" description="Disordered" evidence="4">
    <location>
        <begin position="242"/>
        <end position="287"/>
    </location>
</feature>
<proteinExistence type="predicted"/>
<feature type="coiled-coil region" evidence="3">
    <location>
        <begin position="138"/>
        <end position="165"/>
    </location>
</feature>
<evidence type="ECO:0000313" key="7">
    <source>
        <dbReference type="Proteomes" id="UP001583172"/>
    </source>
</evidence>